<evidence type="ECO:0000313" key="3">
    <source>
        <dbReference type="Proteomes" id="UP000593564"/>
    </source>
</evidence>
<dbReference type="Proteomes" id="UP000593564">
    <property type="component" value="Unassembled WGS sequence"/>
</dbReference>
<evidence type="ECO:0000256" key="1">
    <source>
        <dbReference type="SAM" id="Phobius"/>
    </source>
</evidence>
<keyword evidence="1" id="KW-1133">Transmembrane helix</keyword>
<gene>
    <name evidence="2" type="ORF">HYC85_009431</name>
</gene>
<dbReference type="EMBL" id="JACBKZ010000004">
    <property type="protein sequence ID" value="KAF5951487.1"/>
    <property type="molecule type" value="Genomic_DNA"/>
</dbReference>
<dbReference type="AlphaFoldDB" id="A0A7J7HG72"/>
<feature type="transmembrane region" description="Helical" evidence="1">
    <location>
        <begin position="12"/>
        <end position="31"/>
    </location>
</feature>
<reference evidence="2 3" key="2">
    <citation type="submission" date="2020-07" db="EMBL/GenBank/DDBJ databases">
        <title>Genome assembly of wild tea tree DASZ reveals pedigree and selection history of tea varieties.</title>
        <authorList>
            <person name="Zhang W."/>
        </authorList>
    </citation>
    <scope>NUCLEOTIDE SEQUENCE [LARGE SCALE GENOMIC DNA]</scope>
    <source>
        <strain evidence="3">cv. G240</strain>
        <tissue evidence="2">Leaf</tissue>
    </source>
</reference>
<accession>A0A7J7HG72</accession>
<organism evidence="2 3">
    <name type="scientific">Camellia sinensis</name>
    <name type="common">Tea plant</name>
    <name type="synonym">Thea sinensis</name>
    <dbReference type="NCBI Taxonomy" id="4442"/>
    <lineage>
        <taxon>Eukaryota</taxon>
        <taxon>Viridiplantae</taxon>
        <taxon>Streptophyta</taxon>
        <taxon>Embryophyta</taxon>
        <taxon>Tracheophyta</taxon>
        <taxon>Spermatophyta</taxon>
        <taxon>Magnoliopsida</taxon>
        <taxon>eudicotyledons</taxon>
        <taxon>Gunneridae</taxon>
        <taxon>Pentapetalae</taxon>
        <taxon>asterids</taxon>
        <taxon>Ericales</taxon>
        <taxon>Theaceae</taxon>
        <taxon>Camellia</taxon>
    </lineage>
</organism>
<feature type="transmembrane region" description="Helical" evidence="1">
    <location>
        <begin position="62"/>
        <end position="80"/>
    </location>
</feature>
<keyword evidence="3" id="KW-1185">Reference proteome</keyword>
<proteinExistence type="predicted"/>
<reference evidence="3" key="1">
    <citation type="journal article" date="2020" name="Nat. Commun.">
        <title>Genome assembly of wild tea tree DASZ reveals pedigree and selection history of tea varieties.</title>
        <authorList>
            <person name="Zhang W."/>
            <person name="Zhang Y."/>
            <person name="Qiu H."/>
            <person name="Guo Y."/>
            <person name="Wan H."/>
            <person name="Zhang X."/>
            <person name="Scossa F."/>
            <person name="Alseekh S."/>
            <person name="Zhang Q."/>
            <person name="Wang P."/>
            <person name="Xu L."/>
            <person name="Schmidt M.H."/>
            <person name="Jia X."/>
            <person name="Li D."/>
            <person name="Zhu A."/>
            <person name="Guo F."/>
            <person name="Chen W."/>
            <person name="Ni D."/>
            <person name="Usadel B."/>
            <person name="Fernie A.R."/>
            <person name="Wen W."/>
        </authorList>
    </citation>
    <scope>NUCLEOTIDE SEQUENCE [LARGE SCALE GENOMIC DNA]</scope>
    <source>
        <strain evidence="3">cv. G240</strain>
    </source>
</reference>
<evidence type="ECO:0000313" key="2">
    <source>
        <dbReference type="EMBL" id="KAF5951487.1"/>
    </source>
</evidence>
<protein>
    <submittedName>
        <fullName evidence="2">Uncharacterized protein</fullName>
    </submittedName>
</protein>
<keyword evidence="1" id="KW-0812">Transmembrane</keyword>
<sequence>MRIGNKHSCFGARWRGLVVPMSVVMVFISFVKRGSDAFQDRQGVRQNAPMMKWPPRLHLDNSSLLFFISTITVPCSCAVLRDAHKVFDEML</sequence>
<comment type="caution">
    <text evidence="2">The sequence shown here is derived from an EMBL/GenBank/DDBJ whole genome shotgun (WGS) entry which is preliminary data.</text>
</comment>
<name>A0A7J7HG72_CAMSI</name>
<keyword evidence="1" id="KW-0472">Membrane</keyword>